<comment type="caution">
    <text evidence="4">The sequence shown here is derived from an EMBL/GenBank/DDBJ whole genome shotgun (WGS) entry which is preliminary data.</text>
</comment>
<protein>
    <submittedName>
        <fullName evidence="4">MurR/RpiR family transcriptional regulator</fullName>
    </submittedName>
</protein>
<dbReference type="InterPro" id="IPR001347">
    <property type="entry name" value="SIS_dom"/>
</dbReference>
<proteinExistence type="predicted"/>
<evidence type="ECO:0000256" key="1">
    <source>
        <dbReference type="SAM" id="MobiDB-lite"/>
    </source>
</evidence>
<dbReference type="Gene3D" id="3.40.50.10490">
    <property type="entry name" value="Glucose-6-phosphate isomerase like protein, domain 1"/>
    <property type="match status" value="1"/>
</dbReference>
<organism evidence="4 5">
    <name type="scientific">Candidatus Brachybacterium intestinipullorum</name>
    <dbReference type="NCBI Taxonomy" id="2838512"/>
    <lineage>
        <taxon>Bacteria</taxon>
        <taxon>Bacillati</taxon>
        <taxon>Actinomycetota</taxon>
        <taxon>Actinomycetes</taxon>
        <taxon>Micrococcales</taxon>
        <taxon>Dermabacteraceae</taxon>
        <taxon>Brachybacterium</taxon>
    </lineage>
</organism>
<dbReference type="SUPFAM" id="SSF46689">
    <property type="entry name" value="Homeodomain-like"/>
    <property type="match status" value="1"/>
</dbReference>
<dbReference type="InterPro" id="IPR046348">
    <property type="entry name" value="SIS_dom_sf"/>
</dbReference>
<evidence type="ECO:0000259" key="2">
    <source>
        <dbReference type="PROSITE" id="PS51071"/>
    </source>
</evidence>
<dbReference type="Gene3D" id="1.10.10.10">
    <property type="entry name" value="Winged helix-like DNA-binding domain superfamily/Winged helix DNA-binding domain"/>
    <property type="match status" value="1"/>
</dbReference>
<dbReference type="InterPro" id="IPR000281">
    <property type="entry name" value="HTH_RpiR"/>
</dbReference>
<evidence type="ECO:0000313" key="5">
    <source>
        <dbReference type="Proteomes" id="UP000823854"/>
    </source>
</evidence>
<dbReference type="PROSITE" id="PS51464">
    <property type="entry name" value="SIS"/>
    <property type="match status" value="1"/>
</dbReference>
<reference evidence="4" key="2">
    <citation type="submission" date="2021-04" db="EMBL/GenBank/DDBJ databases">
        <authorList>
            <person name="Gilroy R."/>
        </authorList>
    </citation>
    <scope>NUCLEOTIDE SEQUENCE</scope>
    <source>
        <strain evidence="4">CHK130-7132</strain>
    </source>
</reference>
<feature type="domain" description="SIS" evidence="3">
    <location>
        <begin position="133"/>
        <end position="269"/>
    </location>
</feature>
<dbReference type="InterPro" id="IPR036388">
    <property type="entry name" value="WH-like_DNA-bd_sf"/>
</dbReference>
<dbReference type="PROSITE" id="PS51071">
    <property type="entry name" value="HTH_RPIR"/>
    <property type="match status" value="1"/>
</dbReference>
<gene>
    <name evidence="4" type="ORF">H9932_00315</name>
</gene>
<dbReference type="SUPFAM" id="SSF53697">
    <property type="entry name" value="SIS domain"/>
    <property type="match status" value="1"/>
</dbReference>
<feature type="domain" description="HTH rpiR-type" evidence="2">
    <location>
        <begin position="8"/>
        <end position="84"/>
    </location>
</feature>
<dbReference type="InterPro" id="IPR047640">
    <property type="entry name" value="RpiR-like"/>
</dbReference>
<dbReference type="AlphaFoldDB" id="A0A9D2TGE2"/>
<reference evidence="4" key="1">
    <citation type="journal article" date="2021" name="PeerJ">
        <title>Extensive microbial diversity within the chicken gut microbiome revealed by metagenomics and culture.</title>
        <authorList>
            <person name="Gilroy R."/>
            <person name="Ravi A."/>
            <person name="Getino M."/>
            <person name="Pursley I."/>
            <person name="Horton D.L."/>
            <person name="Alikhan N.F."/>
            <person name="Baker D."/>
            <person name="Gharbi K."/>
            <person name="Hall N."/>
            <person name="Watson M."/>
            <person name="Adriaenssens E.M."/>
            <person name="Foster-Nyarko E."/>
            <person name="Jarju S."/>
            <person name="Secka A."/>
            <person name="Antonio M."/>
            <person name="Oren A."/>
            <person name="Chaudhuri R.R."/>
            <person name="La Ragione R."/>
            <person name="Hildebrand F."/>
            <person name="Pallen M.J."/>
        </authorList>
    </citation>
    <scope>NUCLEOTIDE SEQUENCE</scope>
    <source>
        <strain evidence="4">CHK130-7132</strain>
    </source>
</reference>
<dbReference type="InterPro" id="IPR009057">
    <property type="entry name" value="Homeodomain-like_sf"/>
</dbReference>
<dbReference type="EMBL" id="DWWC01000005">
    <property type="protein sequence ID" value="HJC68111.1"/>
    <property type="molecule type" value="Genomic_DNA"/>
</dbReference>
<dbReference type="GO" id="GO:1901135">
    <property type="term" value="P:carbohydrate derivative metabolic process"/>
    <property type="evidence" value="ECO:0007669"/>
    <property type="project" value="InterPro"/>
</dbReference>
<dbReference type="PANTHER" id="PTHR30514:SF1">
    <property type="entry name" value="HTH-TYPE TRANSCRIPTIONAL REGULATOR HEXR-RELATED"/>
    <property type="match status" value="1"/>
</dbReference>
<dbReference type="GO" id="GO:0097367">
    <property type="term" value="F:carbohydrate derivative binding"/>
    <property type="evidence" value="ECO:0007669"/>
    <property type="project" value="InterPro"/>
</dbReference>
<evidence type="ECO:0000259" key="3">
    <source>
        <dbReference type="PROSITE" id="PS51464"/>
    </source>
</evidence>
<sequence>MTRPSSEASALQRLREALPGLNPTMRAVAEALLEDPLRAGGISITQIARIAGASPASVSRLATRLGYDGFPALRSAIALDNGRTRQSGWERDIGGAVSPEDPPRRVLDTLAGTAARSLRDAVDLMDVELFEAAATRIAAADRVHLYGDWGDSIALRELQMRLMRIGVAAWFHEAGHTTLRLVAHTLTAQDAVVVLGRSGRDQEAVSFLRDAAAAGAATIALHGDADSPIAAEAELALYTGVRNGTVWTQYYAGRVSDVLSTSFLWLLVAQKRSADPTTRYVDDGTFGTGPGQAPRPADSHRPTTSKG</sequence>
<dbReference type="Pfam" id="PF01418">
    <property type="entry name" value="HTH_6"/>
    <property type="match status" value="1"/>
</dbReference>
<accession>A0A9D2TGE2</accession>
<feature type="region of interest" description="Disordered" evidence="1">
    <location>
        <begin position="278"/>
        <end position="307"/>
    </location>
</feature>
<name>A0A9D2TGE2_9MICO</name>
<dbReference type="PANTHER" id="PTHR30514">
    <property type="entry name" value="GLUCOKINASE"/>
    <property type="match status" value="1"/>
</dbReference>
<dbReference type="Proteomes" id="UP000823854">
    <property type="component" value="Unassembled WGS sequence"/>
</dbReference>
<dbReference type="GO" id="GO:0003677">
    <property type="term" value="F:DNA binding"/>
    <property type="evidence" value="ECO:0007669"/>
    <property type="project" value="InterPro"/>
</dbReference>
<dbReference type="GO" id="GO:0003700">
    <property type="term" value="F:DNA-binding transcription factor activity"/>
    <property type="evidence" value="ECO:0007669"/>
    <property type="project" value="InterPro"/>
</dbReference>
<evidence type="ECO:0000313" key="4">
    <source>
        <dbReference type="EMBL" id="HJC68111.1"/>
    </source>
</evidence>
<dbReference type="Pfam" id="PF01380">
    <property type="entry name" value="SIS"/>
    <property type="match status" value="1"/>
</dbReference>